<keyword evidence="3" id="KW-0274">FAD</keyword>
<keyword evidence="2" id="KW-0285">Flavoprotein</keyword>
<protein>
    <submittedName>
        <fullName evidence="6">Uncharacterized protein</fullName>
    </submittedName>
</protein>
<reference evidence="6 7" key="1">
    <citation type="journal article" name="Sci. Rep.">
        <title>Genome-scale phylogenetic analyses confirm Olpidium as the closest living zoosporic fungus to the non-flagellated, terrestrial fungi.</title>
        <authorList>
            <person name="Chang Y."/>
            <person name="Rochon D."/>
            <person name="Sekimoto S."/>
            <person name="Wang Y."/>
            <person name="Chovatia M."/>
            <person name="Sandor L."/>
            <person name="Salamov A."/>
            <person name="Grigoriev I.V."/>
            <person name="Stajich J.E."/>
            <person name="Spatafora J.W."/>
        </authorList>
    </citation>
    <scope>NUCLEOTIDE SEQUENCE [LARGE SCALE GENOMIC DNA]</scope>
    <source>
        <strain evidence="6">S191</strain>
    </source>
</reference>
<dbReference type="InterPro" id="IPR045024">
    <property type="entry name" value="NDH-2"/>
</dbReference>
<evidence type="ECO:0000256" key="5">
    <source>
        <dbReference type="ARBA" id="ARBA00023027"/>
    </source>
</evidence>
<keyword evidence="4" id="KW-0560">Oxidoreductase</keyword>
<keyword evidence="5" id="KW-0520">NAD</keyword>
<keyword evidence="7" id="KW-1185">Reference proteome</keyword>
<dbReference type="EMBL" id="JAEFCI010008659">
    <property type="protein sequence ID" value="KAG5458316.1"/>
    <property type="molecule type" value="Genomic_DNA"/>
</dbReference>
<evidence type="ECO:0000313" key="7">
    <source>
        <dbReference type="Proteomes" id="UP000673691"/>
    </source>
</evidence>
<dbReference type="GO" id="GO:0005739">
    <property type="term" value="C:mitochondrion"/>
    <property type="evidence" value="ECO:0007669"/>
    <property type="project" value="TreeGrafter"/>
</dbReference>
<dbReference type="AlphaFoldDB" id="A0A8H8DHF1"/>
<evidence type="ECO:0000256" key="3">
    <source>
        <dbReference type="ARBA" id="ARBA00022827"/>
    </source>
</evidence>
<dbReference type="PANTHER" id="PTHR43706:SF17">
    <property type="entry name" value="NADH DEHYDROGENASE (EUROFUNG)"/>
    <property type="match status" value="1"/>
</dbReference>
<proteinExistence type="inferred from homology"/>
<gene>
    <name evidence="6" type="ORF">BJ554DRAFT_1477</name>
</gene>
<sequence length="402" mass="43632">MAARSPPAARLPGLLLPPPLASSRPAAAAAARVPVALPRLGACRLYAAAAAGKKGSGWAGPFAELFEVYTPRRCADPSIPLFFRPGIKIAKTLNLSKYELSVVSPVNHFVFTPLLASSAVVGDSGIQERHRGRQKAGERGELLRRHSGFHRPGQAAGSLHFHRVWRDEEVHSRLRQARRRLRGTDDWFPFIPPPPTSGVPDRTADSCVALPSAQGIINTFGTPGVEEYGTVSARTTPRVCREREEMPSAGGNTGRLMDAATTPQFLKTVSDARRIRARLIECFDAASAPGTVLGPIWVPAVVSGSRVPGFPSEVPAFVQGSLLRRRGGCSTLPSLEAGLPYVLLFLRRRFLGSASPFSPFDLLLRVLSSRYVRRVRICRCKFPEGTRLPDVPSAWHFGEKKG</sequence>
<evidence type="ECO:0000313" key="6">
    <source>
        <dbReference type="EMBL" id="KAG5458316.1"/>
    </source>
</evidence>
<dbReference type="Proteomes" id="UP000673691">
    <property type="component" value="Unassembled WGS sequence"/>
</dbReference>
<dbReference type="PANTHER" id="PTHR43706">
    <property type="entry name" value="NADH DEHYDROGENASE"/>
    <property type="match status" value="1"/>
</dbReference>
<dbReference type="OrthoDB" id="3244603at2759"/>
<evidence type="ECO:0000256" key="1">
    <source>
        <dbReference type="ARBA" id="ARBA00005272"/>
    </source>
</evidence>
<evidence type="ECO:0000256" key="2">
    <source>
        <dbReference type="ARBA" id="ARBA00022630"/>
    </source>
</evidence>
<organism evidence="6 7">
    <name type="scientific">Olpidium bornovanus</name>
    <dbReference type="NCBI Taxonomy" id="278681"/>
    <lineage>
        <taxon>Eukaryota</taxon>
        <taxon>Fungi</taxon>
        <taxon>Fungi incertae sedis</taxon>
        <taxon>Olpidiomycota</taxon>
        <taxon>Olpidiomycotina</taxon>
        <taxon>Olpidiomycetes</taxon>
        <taxon>Olpidiales</taxon>
        <taxon>Olpidiaceae</taxon>
        <taxon>Olpidium</taxon>
    </lineage>
</organism>
<comment type="similarity">
    <text evidence="1">Belongs to the NADH dehydrogenase family.</text>
</comment>
<evidence type="ECO:0000256" key="4">
    <source>
        <dbReference type="ARBA" id="ARBA00023002"/>
    </source>
</evidence>
<dbReference type="Gene3D" id="3.50.50.100">
    <property type="match status" value="1"/>
</dbReference>
<name>A0A8H8DHF1_9FUNG</name>
<dbReference type="GO" id="GO:0003954">
    <property type="term" value="F:NADH dehydrogenase activity"/>
    <property type="evidence" value="ECO:0007669"/>
    <property type="project" value="InterPro"/>
</dbReference>
<accession>A0A8H8DHF1</accession>
<comment type="caution">
    <text evidence="6">The sequence shown here is derived from an EMBL/GenBank/DDBJ whole genome shotgun (WGS) entry which is preliminary data.</text>
</comment>